<gene>
    <name evidence="1" type="primary">6</name>
    <name evidence="1" type="ORF">SEA_REYNAULD_6</name>
</gene>
<evidence type="ECO:0000313" key="1">
    <source>
        <dbReference type="EMBL" id="WKW85459.1"/>
    </source>
</evidence>
<organism evidence="1 2">
    <name type="scientific">Rhodococcus phage Reynauld</name>
    <dbReference type="NCBI Taxonomy" id="3062845"/>
    <lineage>
        <taxon>Viruses</taxon>
        <taxon>Duplodnaviria</taxon>
        <taxon>Heunggongvirae</taxon>
        <taxon>Uroviricota</taxon>
        <taxon>Caudoviricetes</taxon>
        <taxon>Caudoviricetes incertae sedis</taxon>
        <taxon>Reynauldvirus</taxon>
        <taxon>Reynauldvirus reynauld</taxon>
    </lineage>
</organism>
<reference evidence="1" key="1">
    <citation type="submission" date="2023-06" db="EMBL/GenBank/DDBJ databases">
        <authorList>
            <person name="DeJong R.J."/>
            <person name="Yoon E."/>
            <person name="Radersma M."/>
            <person name="Veenstra M."/>
            <person name="Churu J."/>
            <person name="Moleakunnel K."/>
            <person name="Weaver G."/>
            <person name="Hill E."/>
            <person name="Janvier A."/>
            <person name="Harlow L."/>
            <person name="Kramer C."/>
            <person name="Seinen K."/>
            <person name="Chen A."/>
            <person name="Minasian M."/>
            <person name="Doorn S."/>
            <person name="Dole C."/>
            <person name="Ramsey F."/>
            <person name="Nieze J."/>
            <person name="Baker A."/>
            <person name="Swierenga S."/>
            <person name="White A."/>
            <person name="Howland A."/>
            <person name="Ko C."/>
            <person name="Russell D.A."/>
            <person name="Jacobs-Sera D."/>
            <person name="Hatfull G.F."/>
        </authorList>
    </citation>
    <scope>NUCLEOTIDE SEQUENCE</scope>
</reference>
<keyword evidence="2" id="KW-1185">Reference proteome</keyword>
<name>A0ACD4UHG9_9CAUD</name>
<proteinExistence type="predicted"/>
<sequence>MSLTEKRRQRRIVHLVSGAVASVAALLFLRITGGDWQFAMAIAYFLAGWFGWEHGYREAAQDAGDIYRDLWDRRDR</sequence>
<evidence type="ECO:0000313" key="2">
    <source>
        <dbReference type="Proteomes" id="UP001654496"/>
    </source>
</evidence>
<dbReference type="EMBL" id="OR159659">
    <property type="protein sequence ID" value="WKW85459.1"/>
    <property type="molecule type" value="Genomic_DNA"/>
</dbReference>
<protein>
    <submittedName>
        <fullName evidence="1">Membrane protein</fullName>
    </submittedName>
</protein>
<dbReference type="Proteomes" id="UP001654496">
    <property type="component" value="Segment"/>
</dbReference>
<accession>A0ACD4UHG9</accession>